<dbReference type="AlphaFoldDB" id="A0A0R3WEH8"/>
<feature type="transmembrane region" description="Helical" evidence="2">
    <location>
        <begin position="150"/>
        <end position="168"/>
    </location>
</feature>
<evidence type="ECO:0000256" key="2">
    <source>
        <dbReference type="SAM" id="Phobius"/>
    </source>
</evidence>
<keyword evidence="2" id="KW-0472">Membrane</keyword>
<dbReference type="GO" id="GO:0000786">
    <property type="term" value="C:nucleosome"/>
    <property type="evidence" value="ECO:0007669"/>
    <property type="project" value="UniProtKB-KW"/>
</dbReference>
<dbReference type="STRING" id="60517.A0A0R3WEH8"/>
<dbReference type="PRINTS" id="PR00620">
    <property type="entry name" value="HISTONEH2A"/>
</dbReference>
<keyword evidence="4" id="KW-1185">Reference proteome</keyword>
<reference evidence="3 4" key="2">
    <citation type="submission" date="2018-11" db="EMBL/GenBank/DDBJ databases">
        <authorList>
            <consortium name="Pathogen Informatics"/>
        </authorList>
    </citation>
    <scope>NUCLEOTIDE SEQUENCE [LARGE SCALE GENOMIC DNA]</scope>
</reference>
<keyword evidence="2" id="KW-0812">Transmembrane</keyword>
<dbReference type="Proteomes" id="UP000282613">
    <property type="component" value="Unassembled WGS sequence"/>
</dbReference>
<dbReference type="WBParaSite" id="TASK_0000922401-mRNA-1">
    <property type="protein sequence ID" value="TASK_0000922401-mRNA-1"/>
    <property type="gene ID" value="TASK_0000922401"/>
</dbReference>
<evidence type="ECO:0000313" key="5">
    <source>
        <dbReference type="WBParaSite" id="TASK_0000922401-mRNA-1"/>
    </source>
</evidence>
<evidence type="ECO:0000313" key="4">
    <source>
        <dbReference type="Proteomes" id="UP000282613"/>
    </source>
</evidence>
<comment type="subunit">
    <text evidence="1">The nucleosome is a histone octamer containing two molecules each of H2A, H2B, H3 and H4 assembled in one H3-H4 heterotetramer and two H2A-H2B heterodimers. The octamer wraps approximately 147 bp of DNA.</text>
</comment>
<evidence type="ECO:0000313" key="3">
    <source>
        <dbReference type="EMBL" id="VDK42355.1"/>
    </source>
</evidence>
<proteinExistence type="inferred from homology"/>
<gene>
    <name evidence="3" type="ORF">TASK_LOCUS9225</name>
</gene>
<organism evidence="5">
    <name type="scientific">Taenia asiatica</name>
    <name type="common">Asian tapeworm</name>
    <dbReference type="NCBI Taxonomy" id="60517"/>
    <lineage>
        <taxon>Eukaryota</taxon>
        <taxon>Metazoa</taxon>
        <taxon>Spiralia</taxon>
        <taxon>Lophotrochozoa</taxon>
        <taxon>Platyhelminthes</taxon>
        <taxon>Cestoda</taxon>
        <taxon>Eucestoda</taxon>
        <taxon>Cyclophyllidea</taxon>
        <taxon>Taeniidae</taxon>
        <taxon>Taenia</taxon>
    </lineage>
</organism>
<keyword evidence="1" id="KW-0539">Nucleus</keyword>
<dbReference type="PANTHER" id="PTHR23430">
    <property type="entry name" value="HISTONE H2A"/>
    <property type="match status" value="1"/>
</dbReference>
<protein>
    <recommendedName>
        <fullName evidence="1">Histone H2A</fullName>
    </recommendedName>
</protein>
<dbReference type="GO" id="GO:0046982">
    <property type="term" value="F:protein heterodimerization activity"/>
    <property type="evidence" value="ECO:0007669"/>
    <property type="project" value="InterPro"/>
</dbReference>
<accession>A0A0R3WEH8</accession>
<name>A0A0R3WEH8_TAEAS</name>
<dbReference type="InterPro" id="IPR002119">
    <property type="entry name" value="Histone_H2A"/>
</dbReference>
<dbReference type="InterPro" id="IPR009072">
    <property type="entry name" value="Histone-fold"/>
</dbReference>
<keyword evidence="2" id="KW-1133">Transmembrane helix</keyword>
<evidence type="ECO:0000256" key="1">
    <source>
        <dbReference type="RuleBase" id="RU003767"/>
    </source>
</evidence>
<dbReference type="GO" id="GO:0003677">
    <property type="term" value="F:DNA binding"/>
    <property type="evidence" value="ECO:0007669"/>
    <property type="project" value="UniProtKB-KW"/>
</dbReference>
<comment type="subcellular location">
    <subcellularLocation>
        <location evidence="1">Nucleus</location>
    </subcellularLocation>
</comment>
<dbReference type="GO" id="GO:0005634">
    <property type="term" value="C:nucleus"/>
    <property type="evidence" value="ECO:0007669"/>
    <property type="project" value="UniProtKB-SubCell"/>
</dbReference>
<sequence>MVRRGLNQRRIPSRLRLRETQSGQMELSVRCGRLNGEINGKWLWRRRANEVHKVVEVLHSQQSASVRLAVSRAYGTIRMSVRGKGGKSRAKAKTRLAWVGIQFPVGKAHRLLRHGNYTQRAGVGALVYLAVALEYLAAELNTRNDETLDYLLDGMAVVLLLMQLMLLPKKTEKSATTKMIVDQQMRRSTGR</sequence>
<keyword evidence="1" id="KW-0238">DNA-binding</keyword>
<keyword evidence="1" id="KW-0544">Nucleosome core</keyword>
<dbReference type="EMBL" id="UYRS01019042">
    <property type="protein sequence ID" value="VDK42355.1"/>
    <property type="molecule type" value="Genomic_DNA"/>
</dbReference>
<dbReference type="Gene3D" id="1.10.20.10">
    <property type="entry name" value="Histone, subunit A"/>
    <property type="match status" value="1"/>
</dbReference>
<dbReference type="SUPFAM" id="SSF47113">
    <property type="entry name" value="Histone-fold"/>
    <property type="match status" value="1"/>
</dbReference>
<reference evidence="5" key="1">
    <citation type="submission" date="2017-02" db="UniProtKB">
        <authorList>
            <consortium name="WormBaseParasite"/>
        </authorList>
    </citation>
    <scope>IDENTIFICATION</scope>
</reference>
<dbReference type="SMART" id="SM00414">
    <property type="entry name" value="H2A"/>
    <property type="match status" value="1"/>
</dbReference>
<dbReference type="GO" id="GO:0030527">
    <property type="term" value="F:structural constituent of chromatin"/>
    <property type="evidence" value="ECO:0007669"/>
    <property type="project" value="InterPro"/>
</dbReference>
<feature type="transmembrane region" description="Helical" evidence="2">
    <location>
        <begin position="117"/>
        <end position="138"/>
    </location>
</feature>
<keyword evidence="1" id="KW-0158">Chromosome</keyword>
<comment type="similarity">
    <text evidence="1">Belongs to the histone H2A family.</text>
</comment>